<organism evidence="3 4">
    <name type="scientific">Jannaschia seosinensis</name>
    <dbReference type="NCBI Taxonomy" id="313367"/>
    <lineage>
        <taxon>Bacteria</taxon>
        <taxon>Pseudomonadati</taxon>
        <taxon>Pseudomonadota</taxon>
        <taxon>Alphaproteobacteria</taxon>
        <taxon>Rhodobacterales</taxon>
        <taxon>Roseobacteraceae</taxon>
        <taxon>Jannaschia</taxon>
    </lineage>
</organism>
<keyword evidence="4" id="KW-1185">Reference proteome</keyword>
<dbReference type="Proteomes" id="UP000049455">
    <property type="component" value="Unassembled WGS sequence"/>
</dbReference>
<evidence type="ECO:0000256" key="2">
    <source>
        <dbReference type="SAM" id="Phobius"/>
    </source>
</evidence>
<gene>
    <name evidence="3" type="ORF">JSE7799_01405</name>
</gene>
<dbReference type="EMBL" id="CYPR01000085">
    <property type="protein sequence ID" value="CUH38386.1"/>
    <property type="molecule type" value="Genomic_DNA"/>
</dbReference>
<evidence type="ECO:0000256" key="1">
    <source>
        <dbReference type="SAM" id="MobiDB-lite"/>
    </source>
</evidence>
<protein>
    <submittedName>
        <fullName evidence="3">Uncharacterized protein</fullName>
    </submittedName>
</protein>
<name>A0A0M7B9F2_9RHOB</name>
<dbReference type="STRING" id="313367.JSE7799_01405"/>
<proteinExistence type="predicted"/>
<dbReference type="RefSeq" id="WP_055662990.1">
    <property type="nucleotide sequence ID" value="NZ_CYPR01000085.1"/>
</dbReference>
<evidence type="ECO:0000313" key="4">
    <source>
        <dbReference type="Proteomes" id="UP000049455"/>
    </source>
</evidence>
<keyword evidence="2" id="KW-1133">Transmembrane helix</keyword>
<dbReference type="OrthoDB" id="7875742at2"/>
<feature type="region of interest" description="Disordered" evidence="1">
    <location>
        <begin position="128"/>
        <end position="154"/>
    </location>
</feature>
<accession>A0A0M7B9F2</accession>
<dbReference type="AlphaFoldDB" id="A0A0M7B9F2"/>
<keyword evidence="2" id="KW-0812">Transmembrane</keyword>
<reference evidence="3 4" key="1">
    <citation type="submission" date="2015-09" db="EMBL/GenBank/DDBJ databases">
        <authorList>
            <person name="Jackson K.R."/>
            <person name="Lunt B.L."/>
            <person name="Fisher J.N.B."/>
            <person name="Gardner A.V."/>
            <person name="Bailey M.E."/>
            <person name="Deus L.M."/>
            <person name="Earl A.S."/>
            <person name="Gibby P.D."/>
            <person name="Hartmann K.A."/>
            <person name="Liu J.E."/>
            <person name="Manci A.M."/>
            <person name="Nielsen D.A."/>
            <person name="Solomon M.B."/>
            <person name="Breakwell D.P."/>
            <person name="Burnett S.H."/>
            <person name="Grose J.H."/>
        </authorList>
    </citation>
    <scope>NUCLEOTIDE SEQUENCE [LARGE SCALE GENOMIC DNA]</scope>
    <source>
        <strain evidence="3 4">CECT 7799</strain>
    </source>
</reference>
<keyword evidence="2" id="KW-0472">Membrane</keyword>
<sequence length="180" mass="19207">MPIELLPRDPRIHVFAVSDGALKLPHQTYLSQMREEPGETPLSEAFGAEIDATYAEVFAVRDVHPIGLRTYLAQAHDIPDVALAPDAAKLDALSGDVVVLAPRAVEGVDKLELTPELTHIGSYAPAEADMSQRAVPRSTDVPPTPRDSPEEPARRGLGTGTIVWIVVAALVLAALLVVLA</sequence>
<evidence type="ECO:0000313" key="3">
    <source>
        <dbReference type="EMBL" id="CUH38386.1"/>
    </source>
</evidence>
<feature type="transmembrane region" description="Helical" evidence="2">
    <location>
        <begin position="156"/>
        <end position="179"/>
    </location>
</feature>